<name>A0A557RZZ7_9GAMM</name>
<protein>
    <submittedName>
        <fullName evidence="1">DUF3305 domain-containing protein</fullName>
    </submittedName>
</protein>
<reference evidence="1 2" key="1">
    <citation type="submission" date="2019-07" db="EMBL/GenBank/DDBJ databases">
        <title>The pathways for chlorine oxyanion respiration interact through the shared metabolite chlorate.</title>
        <authorList>
            <person name="Barnum T.P."/>
            <person name="Cheng Y."/>
            <person name="Hill K.A."/>
            <person name="Lucas L.N."/>
            <person name="Carlson H.K."/>
            <person name="Coates J.D."/>
        </authorList>
    </citation>
    <scope>NUCLEOTIDE SEQUENCE [LARGE SCALE GENOMIC DNA]</scope>
    <source>
        <strain evidence="1 2">BK-1</strain>
    </source>
</reference>
<proteinExistence type="predicted"/>
<comment type="caution">
    <text evidence="1">The sequence shown here is derived from an EMBL/GenBank/DDBJ whole genome shotgun (WGS) entry which is preliminary data.</text>
</comment>
<dbReference type="EMBL" id="VMNH01000023">
    <property type="protein sequence ID" value="TVO70736.1"/>
    <property type="molecule type" value="Genomic_DNA"/>
</dbReference>
<evidence type="ECO:0000313" key="2">
    <source>
        <dbReference type="Proteomes" id="UP000316649"/>
    </source>
</evidence>
<sequence length="174" mass="19912">MFQEPVEDLDESVPSEFLISVVMERKPCQSPWLDASWTAVGVTAQLWSEAAASHQVTLIHEQGETQQFLNSGYQLQLHVDECESYYHNLCSDSPRCFVIATEDDQGVPVPKVVSLSFDEAHAYLECDEMVYAVAIPPELYRWCELFVLNHYVPVLKKKRRLTDWSANDKSGREQ</sequence>
<dbReference type="AlphaFoldDB" id="A0A557RZZ7"/>
<dbReference type="OrthoDB" id="5796920at2"/>
<evidence type="ECO:0000313" key="1">
    <source>
        <dbReference type="EMBL" id="TVO70736.1"/>
    </source>
</evidence>
<keyword evidence="2" id="KW-1185">Reference proteome</keyword>
<organism evidence="1 2">
    <name type="scientific">Sedimenticola selenatireducens</name>
    <dbReference type="NCBI Taxonomy" id="191960"/>
    <lineage>
        <taxon>Bacteria</taxon>
        <taxon>Pseudomonadati</taxon>
        <taxon>Pseudomonadota</taxon>
        <taxon>Gammaproteobacteria</taxon>
        <taxon>Chromatiales</taxon>
        <taxon>Sedimenticolaceae</taxon>
        <taxon>Sedimenticola</taxon>
    </lineage>
</organism>
<dbReference type="RefSeq" id="WP_144359873.1">
    <property type="nucleotide sequence ID" value="NZ_VMNH01000023.1"/>
</dbReference>
<gene>
    <name evidence="1" type="ORF">FHP88_14825</name>
</gene>
<dbReference type="Proteomes" id="UP000316649">
    <property type="component" value="Unassembled WGS sequence"/>
</dbReference>
<dbReference type="Pfam" id="PF11749">
    <property type="entry name" value="DUF3305"/>
    <property type="match status" value="1"/>
</dbReference>
<accession>A0A557RZZ7</accession>
<dbReference type="InterPro" id="IPR021736">
    <property type="entry name" value="DUF3305"/>
</dbReference>